<accession>A0A645H465</accession>
<name>A0A645H465_9ZZZZ</name>
<dbReference type="InterPro" id="IPR046878">
    <property type="entry name" value="Big_14"/>
</dbReference>
<reference evidence="2" key="1">
    <citation type="submission" date="2019-08" db="EMBL/GenBank/DDBJ databases">
        <authorList>
            <person name="Kucharzyk K."/>
            <person name="Murdoch R.W."/>
            <person name="Higgins S."/>
            <person name="Loffler F."/>
        </authorList>
    </citation>
    <scope>NUCLEOTIDE SEQUENCE</scope>
</reference>
<feature type="domain" description="Bacterial Ig-like" evidence="1">
    <location>
        <begin position="38"/>
        <end position="135"/>
    </location>
</feature>
<dbReference type="Pfam" id="PF20251">
    <property type="entry name" value="Big_14"/>
    <property type="match status" value="1"/>
</dbReference>
<dbReference type="EMBL" id="VSSQ01086492">
    <property type="protein sequence ID" value="MPN33807.1"/>
    <property type="molecule type" value="Genomic_DNA"/>
</dbReference>
<sequence length="150" mass="17037">MKRGTVFAAAILLLVLAAFYFQGNRQEATPYDEINTIQNVSMAVKEGSVTPIGLTFTITDRNQPPYSYGEWYVIERKSDGAWVSVPVVVKGDYGFNDIAYLITGNTLELAVNWEWLYGKLEKGEYRMVKNIYDNGAYRYYDAKFTIGDGR</sequence>
<evidence type="ECO:0000313" key="2">
    <source>
        <dbReference type="EMBL" id="MPN33807.1"/>
    </source>
</evidence>
<organism evidence="2">
    <name type="scientific">bioreactor metagenome</name>
    <dbReference type="NCBI Taxonomy" id="1076179"/>
    <lineage>
        <taxon>unclassified sequences</taxon>
        <taxon>metagenomes</taxon>
        <taxon>ecological metagenomes</taxon>
    </lineage>
</organism>
<comment type="caution">
    <text evidence="2">The sequence shown here is derived from an EMBL/GenBank/DDBJ whole genome shotgun (WGS) entry which is preliminary data.</text>
</comment>
<dbReference type="AlphaFoldDB" id="A0A645H465"/>
<protein>
    <recommendedName>
        <fullName evidence="1">Bacterial Ig-like domain-containing protein</fullName>
    </recommendedName>
</protein>
<gene>
    <name evidence="2" type="ORF">SDC9_181299</name>
</gene>
<proteinExistence type="predicted"/>
<evidence type="ECO:0000259" key="1">
    <source>
        <dbReference type="Pfam" id="PF20251"/>
    </source>
</evidence>